<dbReference type="PANTHER" id="PTHR47691">
    <property type="entry name" value="REGULATOR-RELATED"/>
    <property type="match status" value="1"/>
</dbReference>
<sequence>MTEDTPYRQAVGAGVTRNVESSEAVWKVPAYLTSLIGREKEVHDICVQMQQHDIRLLTLLGSGGVGKTRIALQVAHQLKGRFLHGIYFLSFSMIQEPGAVFSHIAHALEVRGRDEYSFFDQVRTFLEQKECLLILDNFEHVAAAAPELEQLLLGCPSLRLLVTSRSVLHLLGEHQYPIAPLPVPERGEQMNTEEIASYPSVLLFLRQAQAILPGFQMTEENARAIADICIRLDGLPLAIELAAARIKLIPLHTMLKELPQRLDFLSSRVSSYPVRQQTLLNTLNWSYDLLKEREQYLFRLLSVFTDGCTIDAVESVMQSTSSGAGSTLDILDMLAALMDNCLLYQVVDQDGYPRFYMLETMHVFGRSCLEKQGETEQAQQAHAEYYLALAKEGEGQLKGPQQIPWLRKLEQEHENFRGALQWLLAHNEGETLLQCCRALSRFWFLRGYWKESRAWMQSALDLSAGQAETALRMQVRQRLDELIFYQNNIDIARRSVDEWLALPSSHTLVAERIQALCCLCLLMQKQNEGEKTFQILDEAEKLCRAASMQWELAHVLRTRGYIAWARGDVPQAETCAQESLPIARRVGDQALIAKVLSLLAAVAMQQNAAKQAITFNQEILRIARLLEDKYLLATTLQNLGYLLAYEEEFAEALTLTQQGLKSFRELGYTLLTCTALHTLGYIAFQQGNYVLAFDSFHEGLALAHEINNNPMIGWHLIGLANLACVQSQYARSAQLLGAASLRLDADKHMNDAERLEYDNLLERVRQHSGKEQFQLMWQKGQKVAIERFLSPWDDEAPAPPASEDVPPLPLPERHTDELPYQLTKRELEVLQLVAQGLTNIQIAEKLVISARTVNWYLTNIYSKLQVSSRSAATRFAFEHHLLPTQGEASP</sequence>
<organism evidence="2 3">
    <name type="scientific">Dictyobacter halimunensis</name>
    <dbReference type="NCBI Taxonomy" id="3026934"/>
    <lineage>
        <taxon>Bacteria</taxon>
        <taxon>Bacillati</taxon>
        <taxon>Chloroflexota</taxon>
        <taxon>Ktedonobacteria</taxon>
        <taxon>Ktedonobacterales</taxon>
        <taxon>Dictyobacteraceae</taxon>
        <taxon>Dictyobacter</taxon>
    </lineage>
</organism>
<dbReference type="PRINTS" id="PR00364">
    <property type="entry name" value="DISEASERSIST"/>
</dbReference>
<dbReference type="Gene3D" id="3.40.50.300">
    <property type="entry name" value="P-loop containing nucleotide triphosphate hydrolases"/>
    <property type="match status" value="1"/>
</dbReference>
<evidence type="ECO:0000259" key="1">
    <source>
        <dbReference type="PROSITE" id="PS50043"/>
    </source>
</evidence>
<dbReference type="InterPro" id="IPR011990">
    <property type="entry name" value="TPR-like_helical_dom_sf"/>
</dbReference>
<evidence type="ECO:0000313" key="3">
    <source>
        <dbReference type="Proteomes" id="UP001344906"/>
    </source>
</evidence>
<dbReference type="RefSeq" id="WP_338257360.1">
    <property type="nucleotide sequence ID" value="NZ_BSRI01000002.1"/>
</dbReference>
<dbReference type="InterPro" id="IPR027417">
    <property type="entry name" value="P-loop_NTPase"/>
</dbReference>
<reference evidence="2 3" key="1">
    <citation type="submission" date="2023-02" db="EMBL/GenBank/DDBJ databases">
        <title>Dictyobacter halimunensis sp. nov., a new member of the class Ktedonobacteria from forest soil in a geothermal area.</title>
        <authorList>
            <person name="Rachmania M.K."/>
            <person name="Ningsih F."/>
            <person name="Sakai Y."/>
            <person name="Yabe S."/>
            <person name="Yokota A."/>
            <person name="Sjamsuridzal W."/>
        </authorList>
    </citation>
    <scope>NUCLEOTIDE SEQUENCE [LARGE SCALE GENOMIC DNA]</scope>
    <source>
        <strain evidence="2 3">S3.2.2.5</strain>
    </source>
</reference>
<dbReference type="Proteomes" id="UP001344906">
    <property type="component" value="Unassembled WGS sequence"/>
</dbReference>
<dbReference type="SMART" id="SM00421">
    <property type="entry name" value="HTH_LUXR"/>
    <property type="match status" value="1"/>
</dbReference>
<dbReference type="CDD" id="cd06170">
    <property type="entry name" value="LuxR_C_like"/>
    <property type="match status" value="1"/>
</dbReference>
<dbReference type="InterPro" id="IPR036388">
    <property type="entry name" value="WH-like_DNA-bd_sf"/>
</dbReference>
<dbReference type="EMBL" id="BSRI01000002">
    <property type="protein sequence ID" value="GLV60322.1"/>
    <property type="molecule type" value="Genomic_DNA"/>
</dbReference>
<dbReference type="SMART" id="SM00028">
    <property type="entry name" value="TPR"/>
    <property type="match status" value="4"/>
</dbReference>
<dbReference type="PROSITE" id="PS00622">
    <property type="entry name" value="HTH_LUXR_1"/>
    <property type="match status" value="1"/>
</dbReference>
<protein>
    <submittedName>
        <fullName evidence="2">Serine/threonine protein kinase</fullName>
    </submittedName>
</protein>
<gene>
    <name evidence="2" type="ORF">KDH_71420</name>
</gene>
<dbReference type="PROSITE" id="PS50043">
    <property type="entry name" value="HTH_LUXR_2"/>
    <property type="match status" value="1"/>
</dbReference>
<keyword evidence="3" id="KW-1185">Reference proteome</keyword>
<dbReference type="Pfam" id="PF13424">
    <property type="entry name" value="TPR_12"/>
    <property type="match status" value="1"/>
</dbReference>
<dbReference type="SUPFAM" id="SSF52540">
    <property type="entry name" value="P-loop containing nucleoside triphosphate hydrolases"/>
    <property type="match status" value="1"/>
</dbReference>
<dbReference type="InterPro" id="IPR016032">
    <property type="entry name" value="Sig_transdc_resp-reg_C-effctor"/>
</dbReference>
<dbReference type="SUPFAM" id="SSF46894">
    <property type="entry name" value="C-terminal effector domain of the bipartite response regulators"/>
    <property type="match status" value="1"/>
</dbReference>
<dbReference type="InterPro" id="IPR002182">
    <property type="entry name" value="NB-ARC"/>
</dbReference>
<accession>A0ABQ6G1C4</accession>
<evidence type="ECO:0000313" key="2">
    <source>
        <dbReference type="EMBL" id="GLV60322.1"/>
    </source>
</evidence>
<keyword evidence="2" id="KW-0723">Serine/threonine-protein kinase</keyword>
<dbReference type="SUPFAM" id="SSF48452">
    <property type="entry name" value="TPR-like"/>
    <property type="match status" value="1"/>
</dbReference>
<proteinExistence type="predicted"/>
<dbReference type="GO" id="GO:0004674">
    <property type="term" value="F:protein serine/threonine kinase activity"/>
    <property type="evidence" value="ECO:0007669"/>
    <property type="project" value="UniProtKB-KW"/>
</dbReference>
<dbReference type="InterPro" id="IPR019734">
    <property type="entry name" value="TPR_rpt"/>
</dbReference>
<name>A0ABQ6G1C4_9CHLR</name>
<dbReference type="PANTHER" id="PTHR47691:SF3">
    <property type="entry name" value="HTH-TYPE TRANSCRIPTIONAL REGULATOR RV0890C-RELATED"/>
    <property type="match status" value="1"/>
</dbReference>
<comment type="caution">
    <text evidence="2">The sequence shown here is derived from an EMBL/GenBank/DDBJ whole genome shotgun (WGS) entry which is preliminary data.</text>
</comment>
<dbReference type="Pfam" id="PF00931">
    <property type="entry name" value="NB-ARC"/>
    <property type="match status" value="1"/>
</dbReference>
<feature type="domain" description="HTH luxR-type" evidence="1">
    <location>
        <begin position="815"/>
        <end position="880"/>
    </location>
</feature>
<dbReference type="InterPro" id="IPR000792">
    <property type="entry name" value="Tscrpt_reg_LuxR_C"/>
</dbReference>
<dbReference type="PRINTS" id="PR00038">
    <property type="entry name" value="HTHLUXR"/>
</dbReference>
<dbReference type="Pfam" id="PF00196">
    <property type="entry name" value="GerE"/>
    <property type="match status" value="1"/>
</dbReference>
<keyword evidence="2" id="KW-0808">Transferase</keyword>
<dbReference type="Gene3D" id="1.25.40.10">
    <property type="entry name" value="Tetratricopeptide repeat domain"/>
    <property type="match status" value="1"/>
</dbReference>
<keyword evidence="2" id="KW-0418">Kinase</keyword>
<dbReference type="Gene3D" id="1.10.10.10">
    <property type="entry name" value="Winged helix-like DNA-binding domain superfamily/Winged helix DNA-binding domain"/>
    <property type="match status" value="1"/>
</dbReference>